<dbReference type="InterPro" id="IPR008775">
    <property type="entry name" value="Phytyl_CoA_dOase-like"/>
</dbReference>
<name>A0A812R8A2_9DINO</name>
<evidence type="ECO:0000313" key="3">
    <source>
        <dbReference type="Proteomes" id="UP000604046"/>
    </source>
</evidence>
<evidence type="ECO:0000256" key="1">
    <source>
        <dbReference type="ARBA" id="ARBA00001962"/>
    </source>
</evidence>
<evidence type="ECO:0000313" key="2">
    <source>
        <dbReference type="EMBL" id="CAE7427305.1"/>
    </source>
</evidence>
<comment type="caution">
    <text evidence="2">The sequence shown here is derived from an EMBL/GenBank/DDBJ whole genome shotgun (WGS) entry which is preliminary data.</text>
</comment>
<dbReference type="PANTHER" id="PTHR20883">
    <property type="entry name" value="PHYTANOYL-COA DIOXYGENASE DOMAIN CONTAINING 1"/>
    <property type="match status" value="1"/>
</dbReference>
<protein>
    <submittedName>
        <fullName evidence="2">PHYH protein</fullName>
    </submittedName>
</protein>
<dbReference type="Proteomes" id="UP000604046">
    <property type="component" value="Unassembled WGS sequence"/>
</dbReference>
<dbReference type="Pfam" id="PF05721">
    <property type="entry name" value="PhyH"/>
    <property type="match status" value="1"/>
</dbReference>
<reference evidence="2" key="1">
    <citation type="submission" date="2021-02" db="EMBL/GenBank/DDBJ databases">
        <authorList>
            <person name="Dougan E. K."/>
            <person name="Rhodes N."/>
            <person name="Thang M."/>
            <person name="Chan C."/>
        </authorList>
    </citation>
    <scope>NUCLEOTIDE SEQUENCE</scope>
</reference>
<organism evidence="2 3">
    <name type="scientific">Symbiodinium natans</name>
    <dbReference type="NCBI Taxonomy" id="878477"/>
    <lineage>
        <taxon>Eukaryota</taxon>
        <taxon>Sar</taxon>
        <taxon>Alveolata</taxon>
        <taxon>Dinophyceae</taxon>
        <taxon>Suessiales</taxon>
        <taxon>Symbiodiniaceae</taxon>
        <taxon>Symbiodinium</taxon>
    </lineage>
</organism>
<dbReference type="EMBL" id="CAJNDS010002314">
    <property type="protein sequence ID" value="CAE7427305.1"/>
    <property type="molecule type" value="Genomic_DNA"/>
</dbReference>
<dbReference type="PANTHER" id="PTHR20883:SF48">
    <property type="entry name" value="ECTOINE DIOXYGENASE"/>
    <property type="match status" value="1"/>
</dbReference>
<dbReference type="SUPFAM" id="SSF51197">
    <property type="entry name" value="Clavaminate synthase-like"/>
    <property type="match status" value="1"/>
</dbReference>
<dbReference type="AlphaFoldDB" id="A0A812R8A2"/>
<dbReference type="GO" id="GO:0046872">
    <property type="term" value="F:metal ion binding"/>
    <property type="evidence" value="ECO:0007669"/>
    <property type="project" value="UniProtKB-ARBA"/>
</dbReference>
<dbReference type="OrthoDB" id="445007at2759"/>
<dbReference type="Gene3D" id="2.60.120.620">
    <property type="entry name" value="q2cbj1_9rhob like domain"/>
    <property type="match status" value="1"/>
</dbReference>
<comment type="cofactor">
    <cofactor evidence="1">
        <name>Fe cation</name>
        <dbReference type="ChEBI" id="CHEBI:24875"/>
    </cofactor>
</comment>
<gene>
    <name evidence="2" type="primary">PHYH</name>
    <name evidence="2" type="ORF">SNAT2548_LOCUS23235</name>
</gene>
<dbReference type="GO" id="GO:0016491">
    <property type="term" value="F:oxidoreductase activity"/>
    <property type="evidence" value="ECO:0007669"/>
    <property type="project" value="UniProtKB-ARBA"/>
</dbReference>
<accession>A0A812R8A2</accession>
<proteinExistence type="predicted"/>
<keyword evidence="3" id="KW-1185">Reference proteome</keyword>
<sequence>MKAATAEEVLEAIQQVVGPDFVLLSTTFFAKYPLQTEGANQPKCLTVIGTHQDRQYWGLEPASAPVASVWIAIDNATRENGAMQMYPTTHKTPLPHVKHYDNCSALFDAQSIPPEDLPAESEFLELVPGQYAIFDSRTAHRSGRNSSPSRRIGLTMIYASADIVLKEMDYQNYVEWRVPMPIRCAGKSCEEPSGAEL</sequence>